<organism evidence="1 2">
    <name type="scientific">Dryococelus australis</name>
    <dbReference type="NCBI Taxonomy" id="614101"/>
    <lineage>
        <taxon>Eukaryota</taxon>
        <taxon>Metazoa</taxon>
        <taxon>Ecdysozoa</taxon>
        <taxon>Arthropoda</taxon>
        <taxon>Hexapoda</taxon>
        <taxon>Insecta</taxon>
        <taxon>Pterygota</taxon>
        <taxon>Neoptera</taxon>
        <taxon>Polyneoptera</taxon>
        <taxon>Phasmatodea</taxon>
        <taxon>Verophasmatodea</taxon>
        <taxon>Anareolatae</taxon>
        <taxon>Phasmatidae</taxon>
        <taxon>Eurycanthinae</taxon>
        <taxon>Dryococelus</taxon>
    </lineage>
</organism>
<keyword evidence="2" id="KW-1185">Reference proteome</keyword>
<dbReference type="EMBL" id="JARBHB010000006">
    <property type="protein sequence ID" value="KAJ8882152.1"/>
    <property type="molecule type" value="Genomic_DNA"/>
</dbReference>
<protein>
    <submittedName>
        <fullName evidence="1">Uncharacterized protein</fullName>
    </submittedName>
</protein>
<name>A0ABQ9HCT9_9NEOP</name>
<evidence type="ECO:0000313" key="2">
    <source>
        <dbReference type="Proteomes" id="UP001159363"/>
    </source>
</evidence>
<gene>
    <name evidence="1" type="ORF">PR048_018640</name>
</gene>
<reference evidence="1 2" key="1">
    <citation type="submission" date="2023-02" db="EMBL/GenBank/DDBJ databases">
        <title>LHISI_Scaffold_Assembly.</title>
        <authorList>
            <person name="Stuart O.P."/>
            <person name="Cleave R."/>
            <person name="Magrath M.J.L."/>
            <person name="Mikheyev A.S."/>
        </authorList>
    </citation>
    <scope>NUCLEOTIDE SEQUENCE [LARGE SCALE GENOMIC DNA]</scope>
    <source>
        <strain evidence="1">Daus_M_001</strain>
        <tissue evidence="1">Leg muscle</tissue>
    </source>
</reference>
<dbReference type="Proteomes" id="UP001159363">
    <property type="component" value="Chromosome 5"/>
</dbReference>
<dbReference type="PANTHER" id="PTHR10773:SF19">
    <property type="match status" value="1"/>
</dbReference>
<accession>A0ABQ9HCT9</accession>
<evidence type="ECO:0000313" key="1">
    <source>
        <dbReference type="EMBL" id="KAJ8882152.1"/>
    </source>
</evidence>
<proteinExistence type="predicted"/>
<dbReference type="PANTHER" id="PTHR10773">
    <property type="entry name" value="DNA-DIRECTED RNA POLYMERASES I, II, AND III SUBUNIT RPABC2"/>
    <property type="match status" value="1"/>
</dbReference>
<sequence>MKYDYDKHKIRENESNTAKANDKKRSETDPIFLPVTFDLQYVLQMIPDYDRSQMYYSCKICVYNLALNESSVPKDAFCISWSEFNGKRDSCEVENSGTEVSLLSDTCGSQNRYQNIAALFLYVVQKMHINNPAILTWKQTLCIVYSMIDCLNIFRTARSSQKRYDARPYTVK</sequence>
<comment type="caution">
    <text evidence="1">The sequence shown here is derived from an EMBL/GenBank/DDBJ whole genome shotgun (WGS) entry which is preliminary data.</text>
</comment>